<keyword evidence="3" id="KW-1185">Reference proteome</keyword>
<reference evidence="2" key="2">
    <citation type="submission" date="2023-05" db="EMBL/GenBank/DDBJ databases">
        <authorList>
            <person name="Schelkunov M.I."/>
        </authorList>
    </citation>
    <scope>NUCLEOTIDE SEQUENCE</scope>
    <source>
        <strain evidence="2">Hsosn_3</strain>
        <tissue evidence="2">Leaf</tissue>
    </source>
</reference>
<comment type="caution">
    <text evidence="2">The sequence shown here is derived from an EMBL/GenBank/DDBJ whole genome shotgun (WGS) entry which is preliminary data.</text>
</comment>
<feature type="region of interest" description="Disordered" evidence="1">
    <location>
        <begin position="1"/>
        <end position="43"/>
    </location>
</feature>
<feature type="compositionally biased region" description="Basic residues" evidence="1">
    <location>
        <begin position="8"/>
        <end position="24"/>
    </location>
</feature>
<dbReference type="EMBL" id="JAUIZM010000002">
    <property type="protein sequence ID" value="KAK1398103.1"/>
    <property type="molecule type" value="Genomic_DNA"/>
</dbReference>
<accession>A0AAD8N827</accession>
<dbReference type="AlphaFoldDB" id="A0AAD8N827"/>
<feature type="compositionally biased region" description="Polar residues" evidence="1">
    <location>
        <begin position="218"/>
        <end position="227"/>
    </location>
</feature>
<proteinExistence type="predicted"/>
<organism evidence="2 3">
    <name type="scientific">Heracleum sosnowskyi</name>
    <dbReference type="NCBI Taxonomy" id="360622"/>
    <lineage>
        <taxon>Eukaryota</taxon>
        <taxon>Viridiplantae</taxon>
        <taxon>Streptophyta</taxon>
        <taxon>Embryophyta</taxon>
        <taxon>Tracheophyta</taxon>
        <taxon>Spermatophyta</taxon>
        <taxon>Magnoliopsida</taxon>
        <taxon>eudicotyledons</taxon>
        <taxon>Gunneridae</taxon>
        <taxon>Pentapetalae</taxon>
        <taxon>asterids</taxon>
        <taxon>campanulids</taxon>
        <taxon>Apiales</taxon>
        <taxon>Apiaceae</taxon>
        <taxon>Apioideae</taxon>
        <taxon>apioid superclade</taxon>
        <taxon>Tordylieae</taxon>
        <taxon>Tordyliinae</taxon>
        <taxon>Heracleum</taxon>
    </lineage>
</organism>
<evidence type="ECO:0000256" key="1">
    <source>
        <dbReference type="SAM" id="MobiDB-lite"/>
    </source>
</evidence>
<reference evidence="2" key="1">
    <citation type="submission" date="2023-02" db="EMBL/GenBank/DDBJ databases">
        <title>Genome of toxic invasive species Heracleum sosnowskyi carries increased number of genes despite the absence of recent whole-genome duplications.</title>
        <authorList>
            <person name="Schelkunov M."/>
            <person name="Shtratnikova V."/>
            <person name="Makarenko M."/>
            <person name="Klepikova A."/>
            <person name="Omelchenko D."/>
            <person name="Novikova G."/>
            <person name="Obukhova E."/>
            <person name="Bogdanov V."/>
            <person name="Penin A."/>
            <person name="Logacheva M."/>
        </authorList>
    </citation>
    <scope>NUCLEOTIDE SEQUENCE</scope>
    <source>
        <strain evidence="2">Hsosn_3</strain>
        <tissue evidence="2">Leaf</tissue>
    </source>
</reference>
<feature type="compositionally biased region" description="Polar residues" evidence="1">
    <location>
        <begin position="759"/>
        <end position="771"/>
    </location>
</feature>
<feature type="region of interest" description="Disordered" evidence="1">
    <location>
        <begin position="204"/>
        <end position="229"/>
    </location>
</feature>
<protein>
    <submittedName>
        <fullName evidence="2">Uncharacterized protein</fullName>
    </submittedName>
</protein>
<feature type="compositionally biased region" description="Polar residues" evidence="1">
    <location>
        <begin position="791"/>
        <end position="800"/>
    </location>
</feature>
<name>A0AAD8N827_9APIA</name>
<sequence>MLQWMGGSRRKVTASRKSTYKRQKQYFEQRKQHQQQESAWKDGSSDIINTCTQRPINSQSLDILSLQNLNTVAQEHRSTCQNAEESLDGEVLTLDCRTTPELPKMHTSEVASADPTKCRGESYQWKIVEPERALLNFLGSDYKYLSASGKVEQLEMPHDLQLSVLGLLGDDGPNNNLEGNSPHEAHVAFSVEGLGKVEMRTPVHSPRRPVRDFPYGCSPSSRGTENAHSVKKFMSRQNDLAAEVMQDYMSEDDDILYHESKLPPRSMMDFFNYSEHEKVTGKGRLQIIDKGSYLKNGVGNEYIFNNEYENDNMWTERSALPEYDFLFKSKCHSSWKTGPYQTNSNSPDYFNLENHVENDFAFQCASINTNRACTKGMGTFEMFDPDTPCAKHKSDFTNSKGTWYPDLGRTSFVRSVINQPAWSCFETEDERENFSFLSEDSCSCNSVWYKADDSSPLDLLRKKMRAHGTEYCCPVRKKDVKNKYSHGLHCTKQENLQHRDYIRESGYCPAPTTSFQKRKGPHKNWLFEDDVIGSRNSGLGSFCHTSGSEESQPSSFEHWNEDLYNVDSVPEIQVDAKLFPESSRGDFQAKHSPFCMEKLKCCEPNDRKHSSETSFLPKTSSRSGMSTLSPVFGVGGNSRYSFRGIVCEGDIPLCERFCPNGEKELEVSEPNSDKSELQEDACDGSNCLSSENKNIGDALDAGDSCSHFNVTKDMSQEMEGGRGTCSPEQAEYASSIKGLEAPDSIESDVEGKTKEDNLKSSYQKNVQTHPSQNRDIEESGPKERNMESKKQTSITGSSSQGMVLESYAIQLLSVHVLKEALTGGLGTRKTDDSCQN</sequence>
<evidence type="ECO:0000313" key="3">
    <source>
        <dbReference type="Proteomes" id="UP001237642"/>
    </source>
</evidence>
<gene>
    <name evidence="2" type="ORF">POM88_007966</name>
</gene>
<dbReference type="PANTHER" id="PTHR37722:SF2">
    <property type="entry name" value="OS01G0167700 PROTEIN"/>
    <property type="match status" value="1"/>
</dbReference>
<feature type="compositionally biased region" description="Basic and acidic residues" evidence="1">
    <location>
        <begin position="772"/>
        <end position="790"/>
    </location>
</feature>
<evidence type="ECO:0000313" key="2">
    <source>
        <dbReference type="EMBL" id="KAK1398103.1"/>
    </source>
</evidence>
<dbReference type="PANTHER" id="PTHR37722">
    <property type="entry name" value="OS01G0167700 PROTEIN"/>
    <property type="match status" value="1"/>
</dbReference>
<feature type="compositionally biased region" description="Basic and acidic residues" evidence="1">
    <location>
        <begin position="749"/>
        <end position="758"/>
    </location>
</feature>
<feature type="region of interest" description="Disordered" evidence="1">
    <location>
        <begin position="717"/>
        <end position="800"/>
    </location>
</feature>
<dbReference type="Proteomes" id="UP001237642">
    <property type="component" value="Unassembled WGS sequence"/>
</dbReference>